<feature type="compositionally biased region" description="Basic residues" evidence="1">
    <location>
        <begin position="87"/>
        <end position="98"/>
    </location>
</feature>
<protein>
    <submittedName>
        <fullName evidence="2">Uncharacterized protein</fullName>
    </submittedName>
</protein>
<comment type="caution">
    <text evidence="2">The sequence shown here is derived from an EMBL/GenBank/DDBJ whole genome shotgun (WGS) entry which is preliminary data.</text>
</comment>
<dbReference type="Proteomes" id="UP001454036">
    <property type="component" value="Unassembled WGS sequence"/>
</dbReference>
<feature type="compositionally biased region" description="Basic residues" evidence="1">
    <location>
        <begin position="151"/>
        <end position="162"/>
    </location>
</feature>
<proteinExistence type="predicted"/>
<feature type="compositionally biased region" description="Acidic residues" evidence="1">
    <location>
        <begin position="133"/>
        <end position="144"/>
    </location>
</feature>
<accession>A0AAV3R5I9</accession>
<evidence type="ECO:0000313" key="3">
    <source>
        <dbReference type="Proteomes" id="UP001454036"/>
    </source>
</evidence>
<dbReference type="EMBL" id="BAABME010007578">
    <property type="protein sequence ID" value="GAA0171218.1"/>
    <property type="molecule type" value="Genomic_DNA"/>
</dbReference>
<sequence>MVKTRRGDNTSGKATKGKKKGAGTSDDTCMVVERPVVNGEAQTAKGQKSKVPASTSMEEELMLNPTPIRSVPPVDITHNVIQERAAKKARKAERRARRAAHEAVEEAEAVPTVTQLAVDDEWFLEHEPQGGDAQEEVQDSDFEDVAAMMSRSRKAKGKLRMN</sequence>
<feature type="region of interest" description="Disordered" evidence="1">
    <location>
        <begin position="1"/>
        <end position="57"/>
    </location>
</feature>
<name>A0AAV3R5I9_LITER</name>
<reference evidence="2 3" key="1">
    <citation type="submission" date="2024-01" db="EMBL/GenBank/DDBJ databases">
        <title>The complete chloroplast genome sequence of Lithospermum erythrorhizon: insights into the phylogenetic relationship among Boraginaceae species and the maternal lineages of purple gromwells.</title>
        <authorList>
            <person name="Okada T."/>
            <person name="Watanabe K."/>
        </authorList>
    </citation>
    <scope>NUCLEOTIDE SEQUENCE [LARGE SCALE GENOMIC DNA]</scope>
</reference>
<organism evidence="2 3">
    <name type="scientific">Lithospermum erythrorhizon</name>
    <name type="common">Purple gromwell</name>
    <name type="synonym">Lithospermum officinale var. erythrorhizon</name>
    <dbReference type="NCBI Taxonomy" id="34254"/>
    <lineage>
        <taxon>Eukaryota</taxon>
        <taxon>Viridiplantae</taxon>
        <taxon>Streptophyta</taxon>
        <taxon>Embryophyta</taxon>
        <taxon>Tracheophyta</taxon>
        <taxon>Spermatophyta</taxon>
        <taxon>Magnoliopsida</taxon>
        <taxon>eudicotyledons</taxon>
        <taxon>Gunneridae</taxon>
        <taxon>Pentapetalae</taxon>
        <taxon>asterids</taxon>
        <taxon>lamiids</taxon>
        <taxon>Boraginales</taxon>
        <taxon>Boraginaceae</taxon>
        <taxon>Boraginoideae</taxon>
        <taxon>Lithospermeae</taxon>
        <taxon>Lithospermum</taxon>
    </lineage>
</organism>
<feature type="region of interest" description="Disordered" evidence="1">
    <location>
        <begin position="87"/>
        <end position="112"/>
    </location>
</feature>
<evidence type="ECO:0000313" key="2">
    <source>
        <dbReference type="EMBL" id="GAA0171218.1"/>
    </source>
</evidence>
<gene>
    <name evidence="2" type="ORF">LIER_25304</name>
</gene>
<feature type="compositionally biased region" description="Polar residues" evidence="1">
    <location>
        <begin position="40"/>
        <end position="56"/>
    </location>
</feature>
<keyword evidence="3" id="KW-1185">Reference proteome</keyword>
<dbReference type="AlphaFoldDB" id="A0AAV3R5I9"/>
<evidence type="ECO:0000256" key="1">
    <source>
        <dbReference type="SAM" id="MobiDB-lite"/>
    </source>
</evidence>
<feature type="region of interest" description="Disordered" evidence="1">
    <location>
        <begin position="125"/>
        <end position="162"/>
    </location>
</feature>